<dbReference type="InterPro" id="IPR039422">
    <property type="entry name" value="MarR/SlyA-like"/>
</dbReference>
<dbReference type="Proteomes" id="UP000198851">
    <property type="component" value="Unassembled WGS sequence"/>
</dbReference>
<dbReference type="InterPro" id="IPR000835">
    <property type="entry name" value="HTH_MarR-typ"/>
</dbReference>
<evidence type="ECO:0000259" key="1">
    <source>
        <dbReference type="PROSITE" id="PS50995"/>
    </source>
</evidence>
<dbReference type="PRINTS" id="PR00598">
    <property type="entry name" value="HTHMARR"/>
</dbReference>
<dbReference type="Gene3D" id="1.10.10.10">
    <property type="entry name" value="Winged helix-like DNA-binding domain superfamily/Winged helix DNA-binding domain"/>
    <property type="match status" value="1"/>
</dbReference>
<organism evidence="2 3">
    <name type="scientific">Shimia haliotis</name>
    <dbReference type="NCBI Taxonomy" id="1280847"/>
    <lineage>
        <taxon>Bacteria</taxon>
        <taxon>Pseudomonadati</taxon>
        <taxon>Pseudomonadota</taxon>
        <taxon>Alphaproteobacteria</taxon>
        <taxon>Rhodobacterales</taxon>
        <taxon>Roseobacteraceae</taxon>
    </lineage>
</organism>
<protein>
    <submittedName>
        <fullName evidence="2">Transcriptional regulator, MarR family</fullName>
    </submittedName>
</protein>
<feature type="domain" description="HTH marR-type" evidence="1">
    <location>
        <begin position="19"/>
        <end position="153"/>
    </location>
</feature>
<sequence length="173" mass="19214">MDSSDEATLHQDAALSRTRLVLWQKLQKSASVIEDELRRRLRRDCDSTLPRFDVMAVLDATPDGLRMREISDRLRVSAGNVTGIVDKLAQEGLAKRVAVPDDRRASRVVLTEKGQGAFAVLARIRESWINEMLGNLNLDDVDGMILRLDRLIDALDTDEFGALAQKGTENGGI</sequence>
<dbReference type="RefSeq" id="WP_093318824.1">
    <property type="nucleotide sequence ID" value="NZ_FOSZ01000001.1"/>
</dbReference>
<dbReference type="GO" id="GO:0006950">
    <property type="term" value="P:response to stress"/>
    <property type="evidence" value="ECO:0007669"/>
    <property type="project" value="TreeGrafter"/>
</dbReference>
<evidence type="ECO:0000313" key="3">
    <source>
        <dbReference type="Proteomes" id="UP000198851"/>
    </source>
</evidence>
<dbReference type="OrthoDB" id="7063965at2"/>
<dbReference type="PANTHER" id="PTHR33164">
    <property type="entry name" value="TRANSCRIPTIONAL REGULATOR, MARR FAMILY"/>
    <property type="match status" value="1"/>
</dbReference>
<dbReference type="SMART" id="SM00347">
    <property type="entry name" value="HTH_MARR"/>
    <property type="match status" value="1"/>
</dbReference>
<proteinExistence type="predicted"/>
<name>A0A1I3ZZB7_9RHOB</name>
<dbReference type="PROSITE" id="PS50995">
    <property type="entry name" value="HTH_MARR_2"/>
    <property type="match status" value="1"/>
</dbReference>
<dbReference type="GO" id="GO:0003700">
    <property type="term" value="F:DNA-binding transcription factor activity"/>
    <property type="evidence" value="ECO:0007669"/>
    <property type="project" value="InterPro"/>
</dbReference>
<dbReference type="InterPro" id="IPR036390">
    <property type="entry name" value="WH_DNA-bd_sf"/>
</dbReference>
<dbReference type="InterPro" id="IPR036388">
    <property type="entry name" value="WH-like_DNA-bd_sf"/>
</dbReference>
<reference evidence="3" key="1">
    <citation type="submission" date="2016-10" db="EMBL/GenBank/DDBJ databases">
        <authorList>
            <person name="Varghese N."/>
            <person name="Submissions S."/>
        </authorList>
    </citation>
    <scope>NUCLEOTIDE SEQUENCE [LARGE SCALE GENOMIC DNA]</scope>
    <source>
        <strain evidence="3">DSM 28453</strain>
    </source>
</reference>
<dbReference type="Pfam" id="PF12802">
    <property type="entry name" value="MarR_2"/>
    <property type="match status" value="1"/>
</dbReference>
<accession>A0A1I3ZZB7</accession>
<dbReference type="AlphaFoldDB" id="A0A1I3ZZB7"/>
<evidence type="ECO:0000313" key="2">
    <source>
        <dbReference type="EMBL" id="SFK48986.1"/>
    </source>
</evidence>
<dbReference type="EMBL" id="FOSZ01000001">
    <property type="protein sequence ID" value="SFK48986.1"/>
    <property type="molecule type" value="Genomic_DNA"/>
</dbReference>
<keyword evidence="3" id="KW-1185">Reference proteome</keyword>
<dbReference type="SUPFAM" id="SSF46785">
    <property type="entry name" value="Winged helix' DNA-binding domain"/>
    <property type="match status" value="1"/>
</dbReference>
<gene>
    <name evidence="2" type="ORF">SAMN04488036_10147</name>
</gene>
<dbReference type="STRING" id="1280847.SAMN04488036_10147"/>
<dbReference type="PANTHER" id="PTHR33164:SF43">
    <property type="entry name" value="HTH-TYPE TRANSCRIPTIONAL REPRESSOR YETL"/>
    <property type="match status" value="1"/>
</dbReference>